<evidence type="ECO:0000313" key="2">
    <source>
        <dbReference type="EMBL" id="KDQ51287.1"/>
    </source>
</evidence>
<dbReference type="Proteomes" id="UP000027265">
    <property type="component" value="Unassembled WGS sequence"/>
</dbReference>
<proteinExistence type="predicted"/>
<protein>
    <submittedName>
        <fullName evidence="2">Uncharacterized protein</fullName>
    </submittedName>
</protein>
<reference evidence="3" key="1">
    <citation type="journal article" date="2014" name="Proc. Natl. Acad. Sci. U.S.A.">
        <title>Extensive sampling of basidiomycete genomes demonstrates inadequacy of the white-rot/brown-rot paradigm for wood decay fungi.</title>
        <authorList>
            <person name="Riley R."/>
            <person name="Salamov A.A."/>
            <person name="Brown D.W."/>
            <person name="Nagy L.G."/>
            <person name="Floudas D."/>
            <person name="Held B.W."/>
            <person name="Levasseur A."/>
            <person name="Lombard V."/>
            <person name="Morin E."/>
            <person name="Otillar R."/>
            <person name="Lindquist E.A."/>
            <person name="Sun H."/>
            <person name="LaButti K.M."/>
            <person name="Schmutz J."/>
            <person name="Jabbour D."/>
            <person name="Luo H."/>
            <person name="Baker S.E."/>
            <person name="Pisabarro A.G."/>
            <person name="Walton J.D."/>
            <person name="Blanchette R.A."/>
            <person name="Henrissat B."/>
            <person name="Martin F."/>
            <person name="Cullen D."/>
            <person name="Hibbett D.S."/>
            <person name="Grigoriev I.V."/>
        </authorList>
    </citation>
    <scope>NUCLEOTIDE SEQUENCE [LARGE SCALE GENOMIC DNA]</scope>
    <source>
        <strain evidence="3">MUCL 33604</strain>
    </source>
</reference>
<dbReference type="HOGENOM" id="CLU_2527770_0_0_1"/>
<evidence type="ECO:0000313" key="3">
    <source>
        <dbReference type="Proteomes" id="UP000027265"/>
    </source>
</evidence>
<organism evidence="2 3">
    <name type="scientific">Jaapia argillacea MUCL 33604</name>
    <dbReference type="NCBI Taxonomy" id="933084"/>
    <lineage>
        <taxon>Eukaryota</taxon>
        <taxon>Fungi</taxon>
        <taxon>Dikarya</taxon>
        <taxon>Basidiomycota</taxon>
        <taxon>Agaricomycotina</taxon>
        <taxon>Agaricomycetes</taxon>
        <taxon>Agaricomycetidae</taxon>
        <taxon>Jaapiales</taxon>
        <taxon>Jaapiaceae</taxon>
        <taxon>Jaapia</taxon>
    </lineage>
</organism>
<feature type="chain" id="PRO_5001646782" evidence="1">
    <location>
        <begin position="25"/>
        <end position="85"/>
    </location>
</feature>
<name>A0A067PJU1_9AGAM</name>
<feature type="signal peptide" evidence="1">
    <location>
        <begin position="1"/>
        <end position="24"/>
    </location>
</feature>
<sequence length="85" mass="9100">MQSNMFLTLFAIFALLAVAVPSFAAPMPQSTPPPPPICQYTCTRDGEPGSDAELLAREPQATAAPMMVREPLAAPIDIVAMNERL</sequence>
<dbReference type="EMBL" id="KL197750">
    <property type="protein sequence ID" value="KDQ51287.1"/>
    <property type="molecule type" value="Genomic_DNA"/>
</dbReference>
<gene>
    <name evidence="2" type="ORF">JAAARDRAFT_537191</name>
</gene>
<dbReference type="AlphaFoldDB" id="A0A067PJU1"/>
<accession>A0A067PJU1</accession>
<evidence type="ECO:0000256" key="1">
    <source>
        <dbReference type="SAM" id="SignalP"/>
    </source>
</evidence>
<keyword evidence="3" id="KW-1185">Reference proteome</keyword>
<dbReference type="InParanoid" id="A0A067PJU1"/>
<keyword evidence="1" id="KW-0732">Signal</keyword>